<dbReference type="PROSITE" id="PS00445">
    <property type="entry name" value="FGGY_KINASES_2"/>
    <property type="match status" value="1"/>
</dbReference>
<feature type="domain" description="Carbohydrate kinase FGGY N-terminal" evidence="5">
    <location>
        <begin position="6"/>
        <end position="248"/>
    </location>
</feature>
<dbReference type="EMBL" id="CADCWL010000030">
    <property type="protein sequence ID" value="CAA9549512.1"/>
    <property type="molecule type" value="Genomic_DNA"/>
</dbReference>
<keyword evidence="2 4" id="KW-0808">Transferase</keyword>
<protein>
    <submittedName>
        <fullName evidence="7">Carbohydrate kinase, FGGY family</fullName>
    </submittedName>
</protein>
<proteinExistence type="inferred from homology"/>
<dbReference type="SUPFAM" id="SSF53067">
    <property type="entry name" value="Actin-like ATPase domain"/>
    <property type="match status" value="2"/>
</dbReference>
<evidence type="ECO:0000259" key="6">
    <source>
        <dbReference type="Pfam" id="PF02782"/>
    </source>
</evidence>
<dbReference type="Pfam" id="PF00370">
    <property type="entry name" value="FGGY_N"/>
    <property type="match status" value="1"/>
</dbReference>
<name>A0A6J4UHC9_9BACT</name>
<dbReference type="AlphaFoldDB" id="A0A6J4UHC9"/>
<dbReference type="Gene3D" id="3.30.420.40">
    <property type="match status" value="2"/>
</dbReference>
<dbReference type="GO" id="GO:0005975">
    <property type="term" value="P:carbohydrate metabolic process"/>
    <property type="evidence" value="ECO:0007669"/>
    <property type="project" value="InterPro"/>
</dbReference>
<feature type="domain" description="Carbohydrate kinase FGGY C-terminal" evidence="6">
    <location>
        <begin position="260"/>
        <end position="453"/>
    </location>
</feature>
<dbReference type="InterPro" id="IPR018485">
    <property type="entry name" value="FGGY_C"/>
</dbReference>
<dbReference type="Pfam" id="PF02782">
    <property type="entry name" value="FGGY_C"/>
    <property type="match status" value="1"/>
</dbReference>
<accession>A0A6J4UHC9</accession>
<gene>
    <name evidence="7" type="ORF">AVDCRST_MAG19-670</name>
</gene>
<comment type="similarity">
    <text evidence="1 4">Belongs to the FGGY kinase family.</text>
</comment>
<dbReference type="InterPro" id="IPR050406">
    <property type="entry name" value="FGGY_Carb_Kinase"/>
</dbReference>
<organism evidence="7">
    <name type="scientific">uncultured Thermomicrobiales bacterium</name>
    <dbReference type="NCBI Taxonomy" id="1645740"/>
    <lineage>
        <taxon>Bacteria</taxon>
        <taxon>Pseudomonadati</taxon>
        <taxon>Thermomicrobiota</taxon>
        <taxon>Thermomicrobia</taxon>
        <taxon>Thermomicrobiales</taxon>
        <taxon>environmental samples</taxon>
    </lineage>
</organism>
<dbReference type="GO" id="GO:0016301">
    <property type="term" value="F:kinase activity"/>
    <property type="evidence" value="ECO:0007669"/>
    <property type="project" value="UniProtKB-KW"/>
</dbReference>
<sequence length="515" mass="54756">MAGELLLGVDIGTYSSKGVLCTPVGEVLATRTIEHGLSLPRPGWAEHDADAVWWGEFAAICRDLLGDRYRGEDVGGIAVSAIGPCLLPVDRAGRPLRPGILYGIDSRATAEIAWLNGRFGEGPLFDLGGMALTSQAIGPKILWLRGHEPEVYARSHRLLSASSFLVHRLTGEFAMDRHTASYFNPLVDVRALEWDWRFAEPIVDPEKLPRLLWANEVVGTVHAAAAAETGLAVGTPVTAGTIDAAAEAVSVGVAAPGDMMVMYGTTLFFIHVTDRPVPDPRMWTTGFCLPGLYDVAGGMSAAGALTRWFRDALAPEERAAEAAGGANAYAALADRAAAIPAGSAGLLCLPYFAGERTPINDPDARGVFAGLTLTHTRDHLYRAALEGTAYGVRHNLETMATMGASPRRLVAVGGGAQNRLWLQIVSDATGLPQDVPERTIGAAYGDAFLAGLAVGLVPDRSALARDWVDIRTTLEPAPAARETYDAYYRVYRHLYEAAKDDLHALARLGAGPGDG</sequence>
<dbReference type="InterPro" id="IPR018483">
    <property type="entry name" value="Carb_kinase_FGGY_CS"/>
</dbReference>
<evidence type="ECO:0000256" key="2">
    <source>
        <dbReference type="ARBA" id="ARBA00022679"/>
    </source>
</evidence>
<dbReference type="PIRSF" id="PIRSF000538">
    <property type="entry name" value="GlpK"/>
    <property type="match status" value="1"/>
</dbReference>
<dbReference type="GO" id="GO:0016773">
    <property type="term" value="F:phosphotransferase activity, alcohol group as acceptor"/>
    <property type="evidence" value="ECO:0007669"/>
    <property type="project" value="InterPro"/>
</dbReference>
<dbReference type="InterPro" id="IPR043129">
    <property type="entry name" value="ATPase_NBD"/>
</dbReference>
<evidence type="ECO:0000256" key="3">
    <source>
        <dbReference type="ARBA" id="ARBA00022777"/>
    </source>
</evidence>
<evidence type="ECO:0000256" key="4">
    <source>
        <dbReference type="RuleBase" id="RU003733"/>
    </source>
</evidence>
<evidence type="ECO:0000256" key="1">
    <source>
        <dbReference type="ARBA" id="ARBA00009156"/>
    </source>
</evidence>
<evidence type="ECO:0000313" key="7">
    <source>
        <dbReference type="EMBL" id="CAA9549512.1"/>
    </source>
</evidence>
<dbReference type="InterPro" id="IPR000577">
    <property type="entry name" value="Carb_kinase_FGGY"/>
</dbReference>
<dbReference type="PANTHER" id="PTHR43095">
    <property type="entry name" value="SUGAR KINASE"/>
    <property type="match status" value="1"/>
</dbReference>
<keyword evidence="3 4" id="KW-0418">Kinase</keyword>
<dbReference type="PANTHER" id="PTHR43095:SF5">
    <property type="entry name" value="XYLULOSE KINASE"/>
    <property type="match status" value="1"/>
</dbReference>
<dbReference type="CDD" id="cd07804">
    <property type="entry name" value="ASKHA_NBD_FGGY_RrXK-like"/>
    <property type="match status" value="1"/>
</dbReference>
<dbReference type="InterPro" id="IPR018484">
    <property type="entry name" value="FGGY_N"/>
</dbReference>
<reference evidence="7" key="1">
    <citation type="submission" date="2020-02" db="EMBL/GenBank/DDBJ databases">
        <authorList>
            <person name="Meier V. D."/>
        </authorList>
    </citation>
    <scope>NUCLEOTIDE SEQUENCE</scope>
    <source>
        <strain evidence="7">AVDCRST_MAG19</strain>
    </source>
</reference>
<evidence type="ECO:0000259" key="5">
    <source>
        <dbReference type="Pfam" id="PF00370"/>
    </source>
</evidence>